<organism evidence="1 2">
    <name type="scientific">Candidatus Symbiobacter mobilis CR</name>
    <dbReference type="NCBI Taxonomy" id="946483"/>
    <lineage>
        <taxon>Bacteria</taxon>
        <taxon>Pseudomonadati</taxon>
        <taxon>Pseudomonadota</taxon>
        <taxon>Betaproteobacteria</taxon>
        <taxon>Burkholderiales</taxon>
        <taxon>Comamonadaceae</taxon>
    </lineage>
</organism>
<dbReference type="HOGENOM" id="CLU_2272307_0_0_4"/>
<sequence length="102" mass="12378">MCAKESIRNLQSAKWPFINQWRHIKKTTFPILEFQHQFIAWQSLNTQHIKKIIHFNIHLLQRSNPERLFTVYGEFPIGKKIVAVQFHPCLNKLQLLWWKISR</sequence>
<name>U5N5G1_9BURK</name>
<proteinExistence type="predicted"/>
<keyword evidence="2" id="KW-1185">Reference proteome</keyword>
<protein>
    <submittedName>
        <fullName evidence="1">Uncharacterized protein</fullName>
    </submittedName>
</protein>
<dbReference type="Proteomes" id="UP000017184">
    <property type="component" value="Chromosome"/>
</dbReference>
<evidence type="ECO:0000313" key="2">
    <source>
        <dbReference type="Proteomes" id="UP000017184"/>
    </source>
</evidence>
<evidence type="ECO:0000313" key="1">
    <source>
        <dbReference type="EMBL" id="AGX86592.1"/>
    </source>
</evidence>
<dbReference type="STRING" id="946483.Cenrod_0478"/>
<dbReference type="AlphaFoldDB" id="U5N5G1"/>
<accession>U5N5G1</accession>
<reference evidence="1 2" key="1">
    <citation type="journal article" date="2013" name="Genome Biol.">
        <title>Genomic analysis reveals key aspects of prokaryotic symbiosis in the phototrophic consortium "Chlorochromatium aggregatum".</title>
        <authorList>
            <person name="Liu Z."/>
            <person name="Muller J."/>
            <person name="Li T."/>
            <person name="Alvey R.M."/>
            <person name="Vogl K."/>
            <person name="Frigaard N.U."/>
            <person name="Rockwell N.C."/>
            <person name="Boyd E.S."/>
            <person name="Tomsho L.P."/>
            <person name="Schuster S.C."/>
            <person name="Henke P."/>
            <person name="Rohde M."/>
            <person name="Overmann J."/>
            <person name="Bryant D.A."/>
        </authorList>
    </citation>
    <scope>NUCLEOTIDE SEQUENCE [LARGE SCALE GENOMIC DNA]</scope>
    <source>
        <strain evidence="1">CR</strain>
    </source>
</reference>
<dbReference type="KEGG" id="cbx:Cenrod_0478"/>
<dbReference type="EMBL" id="CP004885">
    <property type="protein sequence ID" value="AGX86592.1"/>
    <property type="molecule type" value="Genomic_DNA"/>
</dbReference>
<gene>
    <name evidence="1" type="ORF">Cenrod_0478</name>
</gene>